<dbReference type="InterPro" id="IPR051654">
    <property type="entry name" value="Meroterpenoid_MTases"/>
</dbReference>
<evidence type="ECO:0000259" key="5">
    <source>
        <dbReference type="Pfam" id="PF13649"/>
    </source>
</evidence>
<dbReference type="Proteomes" id="UP000256328">
    <property type="component" value="Unassembled WGS sequence"/>
</dbReference>
<gene>
    <name evidence="6" type="ORF">BP5796_07615</name>
</gene>
<dbReference type="OrthoDB" id="2094832at2759"/>
<evidence type="ECO:0000256" key="2">
    <source>
        <dbReference type="ARBA" id="ARBA00022679"/>
    </source>
</evidence>
<evidence type="ECO:0000256" key="1">
    <source>
        <dbReference type="ARBA" id="ARBA00005179"/>
    </source>
</evidence>
<dbReference type="GO" id="GO:0016740">
    <property type="term" value="F:transferase activity"/>
    <property type="evidence" value="ECO:0007669"/>
    <property type="project" value="UniProtKB-KW"/>
</dbReference>
<comment type="pathway">
    <text evidence="1">Secondary metabolite biosynthesis.</text>
</comment>
<evidence type="ECO:0000313" key="6">
    <source>
        <dbReference type="EMBL" id="RDW74173.1"/>
    </source>
</evidence>
<sequence length="287" mass="32480">MAQTNIAGATEKIDARSKDVPWYSESIGSKLDGAARELLANYSKIPADQIEEHVYKIRDKAWQVWPYPCIGGFRFLDLAISLSPDYPEVLRRLKSGNESFLDLGCCFGQELRKLAADGAPHENLYGSDLRPEFFDLGYDLFLDRDTLKCRFIAADIFHSSSPLSSLDGKIDIVYIGAFLHLFGYDEQVQICKRIVQLTRPVKGTMVLGRQVGNVDAAEMPHRTNKSQVMFQHNTESFREMWNAVGDATATKWGVKAELVDIEEEFRQARGETHGPGLRRLRFTVVRE</sequence>
<evidence type="ECO:0000256" key="4">
    <source>
        <dbReference type="ARBA" id="ARBA00038314"/>
    </source>
</evidence>
<dbReference type="InterPro" id="IPR041698">
    <property type="entry name" value="Methyltransf_25"/>
</dbReference>
<dbReference type="CDD" id="cd02440">
    <property type="entry name" value="AdoMet_MTases"/>
    <property type="match status" value="1"/>
</dbReference>
<comment type="caution">
    <text evidence="6">The sequence shown here is derived from an EMBL/GenBank/DDBJ whole genome shotgun (WGS) entry which is preliminary data.</text>
</comment>
<name>A0A3D8RJE6_9HELO</name>
<protein>
    <recommendedName>
        <fullName evidence="5">Methyltransferase domain-containing protein</fullName>
    </recommendedName>
</protein>
<keyword evidence="2" id="KW-0808">Transferase</keyword>
<dbReference type="InterPro" id="IPR029063">
    <property type="entry name" value="SAM-dependent_MTases_sf"/>
</dbReference>
<accession>A0A3D8RJE6</accession>
<comment type="similarity">
    <text evidence="4">Belongs to the class I-like SAM-binding methyltransferase superfamily.</text>
</comment>
<dbReference type="PANTHER" id="PTHR35897:SF1">
    <property type="entry name" value="METHYLTRANSFERASE AUSD"/>
    <property type="match status" value="1"/>
</dbReference>
<dbReference type="Pfam" id="PF13649">
    <property type="entry name" value="Methyltransf_25"/>
    <property type="match status" value="1"/>
</dbReference>
<dbReference type="PANTHER" id="PTHR35897">
    <property type="entry name" value="METHYLTRANSFERASE AUSD"/>
    <property type="match status" value="1"/>
</dbReference>
<reference evidence="6 7" key="1">
    <citation type="journal article" date="2018" name="IMA Fungus">
        <title>IMA Genome-F 9: Draft genome sequence of Annulohypoxylon stygium, Aspergillus mulundensis, Berkeleyomyces basicola (syn. Thielaviopsis basicola), Ceratocystis smalleyi, two Cercospora beticola strains, Coleophoma cylindrospora, Fusarium fracticaudum, Phialophora cf. hyalina, and Morchella septimelata.</title>
        <authorList>
            <person name="Wingfield B.D."/>
            <person name="Bills G.F."/>
            <person name="Dong Y."/>
            <person name="Huang W."/>
            <person name="Nel W.J."/>
            <person name="Swalarsk-Parry B.S."/>
            <person name="Vaghefi N."/>
            <person name="Wilken P.M."/>
            <person name="An Z."/>
            <person name="de Beer Z.W."/>
            <person name="De Vos L."/>
            <person name="Chen L."/>
            <person name="Duong T.A."/>
            <person name="Gao Y."/>
            <person name="Hammerbacher A."/>
            <person name="Kikkert J.R."/>
            <person name="Li Y."/>
            <person name="Li H."/>
            <person name="Li K."/>
            <person name="Li Q."/>
            <person name="Liu X."/>
            <person name="Ma X."/>
            <person name="Naidoo K."/>
            <person name="Pethybridge S.J."/>
            <person name="Sun J."/>
            <person name="Steenkamp E.T."/>
            <person name="van der Nest M.A."/>
            <person name="van Wyk S."/>
            <person name="Wingfield M.J."/>
            <person name="Xiong C."/>
            <person name="Yue Q."/>
            <person name="Zhang X."/>
        </authorList>
    </citation>
    <scope>NUCLEOTIDE SEQUENCE [LARGE SCALE GENOMIC DNA]</scope>
    <source>
        <strain evidence="6 7">BP5796</strain>
    </source>
</reference>
<dbReference type="Gene3D" id="3.40.50.150">
    <property type="entry name" value="Vaccinia Virus protein VP39"/>
    <property type="match status" value="1"/>
</dbReference>
<dbReference type="EMBL" id="PDLN01000010">
    <property type="protein sequence ID" value="RDW74173.1"/>
    <property type="molecule type" value="Genomic_DNA"/>
</dbReference>
<keyword evidence="3" id="KW-0949">S-adenosyl-L-methionine</keyword>
<dbReference type="SUPFAM" id="SSF53335">
    <property type="entry name" value="S-adenosyl-L-methionine-dependent methyltransferases"/>
    <property type="match status" value="1"/>
</dbReference>
<organism evidence="6 7">
    <name type="scientific">Coleophoma crateriformis</name>
    <dbReference type="NCBI Taxonomy" id="565419"/>
    <lineage>
        <taxon>Eukaryota</taxon>
        <taxon>Fungi</taxon>
        <taxon>Dikarya</taxon>
        <taxon>Ascomycota</taxon>
        <taxon>Pezizomycotina</taxon>
        <taxon>Leotiomycetes</taxon>
        <taxon>Helotiales</taxon>
        <taxon>Dermateaceae</taxon>
        <taxon>Coleophoma</taxon>
    </lineage>
</organism>
<dbReference type="AlphaFoldDB" id="A0A3D8RJE6"/>
<feature type="domain" description="Methyltransferase" evidence="5">
    <location>
        <begin position="101"/>
        <end position="200"/>
    </location>
</feature>
<keyword evidence="7" id="KW-1185">Reference proteome</keyword>
<evidence type="ECO:0000256" key="3">
    <source>
        <dbReference type="ARBA" id="ARBA00022691"/>
    </source>
</evidence>
<evidence type="ECO:0000313" key="7">
    <source>
        <dbReference type="Proteomes" id="UP000256328"/>
    </source>
</evidence>
<proteinExistence type="inferred from homology"/>